<keyword evidence="2" id="KW-1185">Reference proteome</keyword>
<name>A0AAV1QTM6_9ROSI</name>
<gene>
    <name evidence="1" type="ORF">DCAF_LOCUS1294</name>
</gene>
<dbReference type="AlphaFoldDB" id="A0AAV1QTM6"/>
<accession>A0AAV1QTM6</accession>
<reference evidence="1 2" key="1">
    <citation type="submission" date="2024-01" db="EMBL/GenBank/DDBJ databases">
        <authorList>
            <person name="Waweru B."/>
        </authorList>
    </citation>
    <scope>NUCLEOTIDE SEQUENCE [LARGE SCALE GENOMIC DNA]</scope>
</reference>
<dbReference type="EMBL" id="CAWUPB010000130">
    <property type="protein sequence ID" value="CAK7323665.1"/>
    <property type="molecule type" value="Genomic_DNA"/>
</dbReference>
<evidence type="ECO:0000313" key="2">
    <source>
        <dbReference type="Proteomes" id="UP001314170"/>
    </source>
</evidence>
<organism evidence="1 2">
    <name type="scientific">Dovyalis caffra</name>
    <dbReference type="NCBI Taxonomy" id="77055"/>
    <lineage>
        <taxon>Eukaryota</taxon>
        <taxon>Viridiplantae</taxon>
        <taxon>Streptophyta</taxon>
        <taxon>Embryophyta</taxon>
        <taxon>Tracheophyta</taxon>
        <taxon>Spermatophyta</taxon>
        <taxon>Magnoliopsida</taxon>
        <taxon>eudicotyledons</taxon>
        <taxon>Gunneridae</taxon>
        <taxon>Pentapetalae</taxon>
        <taxon>rosids</taxon>
        <taxon>fabids</taxon>
        <taxon>Malpighiales</taxon>
        <taxon>Salicaceae</taxon>
        <taxon>Flacourtieae</taxon>
        <taxon>Dovyalis</taxon>
    </lineage>
</organism>
<proteinExistence type="predicted"/>
<dbReference type="Proteomes" id="UP001314170">
    <property type="component" value="Unassembled WGS sequence"/>
</dbReference>
<sequence>MKEPRAYKRAQPNRLLSVESPIGKPLIQMNPEEARLFTLQPKNLDFPPRTTVSRHVQLLSSGPDFLFRPIREW</sequence>
<evidence type="ECO:0000313" key="1">
    <source>
        <dbReference type="EMBL" id="CAK7323665.1"/>
    </source>
</evidence>
<comment type="caution">
    <text evidence="1">The sequence shown here is derived from an EMBL/GenBank/DDBJ whole genome shotgun (WGS) entry which is preliminary data.</text>
</comment>
<feature type="non-terminal residue" evidence="1">
    <location>
        <position position="73"/>
    </location>
</feature>
<protein>
    <submittedName>
        <fullName evidence="1">Uncharacterized protein</fullName>
    </submittedName>
</protein>